<dbReference type="AlphaFoldDB" id="A0A0T5P8I7"/>
<dbReference type="Proteomes" id="UP000325785">
    <property type="component" value="Chromosome"/>
</dbReference>
<gene>
    <name evidence="2" type="ORF">RIdsm_03432</name>
    <name evidence="1" type="ORF">XM52_14255</name>
</gene>
<dbReference type="EMBL" id="CP031598">
    <property type="protein sequence ID" value="QEW27616.1"/>
    <property type="molecule type" value="Genomic_DNA"/>
</dbReference>
<keyword evidence="3" id="KW-1185">Reference proteome</keyword>
<dbReference type="RefSeq" id="WP_057816815.1">
    <property type="nucleotide sequence ID" value="NZ_CP031598.1"/>
</dbReference>
<evidence type="ECO:0000313" key="1">
    <source>
        <dbReference type="EMBL" id="KRS17230.1"/>
    </source>
</evidence>
<evidence type="ECO:0000313" key="2">
    <source>
        <dbReference type="EMBL" id="QEW27616.1"/>
    </source>
</evidence>
<accession>A0A0T5P8I7</accession>
<sequence length="122" mass="13296">MSLVSRTVSTGFDIAKSIALLAFLSIPTESRADDMSLCISLDRVWGDKCNRNDSLHIIVTNNCPSATFIKMCIEEKDGGWSCGTDNNLRRGDTNRGFWACSATGDYTYAACTGGYGECGFKR</sequence>
<dbReference type="KEGG" id="rid:RIdsm_03432"/>
<dbReference type="Proteomes" id="UP000051401">
    <property type="component" value="Unassembled WGS sequence"/>
</dbReference>
<dbReference type="PATRIC" id="fig|540747.5.peg.5921"/>
<evidence type="ECO:0000313" key="3">
    <source>
        <dbReference type="Proteomes" id="UP000051401"/>
    </source>
</evidence>
<name>A0A0T5P8I7_9RHOB</name>
<evidence type="ECO:0000313" key="4">
    <source>
        <dbReference type="Proteomes" id="UP000325785"/>
    </source>
</evidence>
<proteinExistence type="predicted"/>
<dbReference type="EMBL" id="LAXI01000008">
    <property type="protein sequence ID" value="KRS17230.1"/>
    <property type="molecule type" value="Genomic_DNA"/>
</dbReference>
<reference evidence="2 4" key="2">
    <citation type="submission" date="2018-08" db="EMBL/GenBank/DDBJ databases">
        <title>Genetic Globetrotter - A new plasmid hitch-hiking vast phylogenetic and geographic distances.</title>
        <authorList>
            <person name="Vollmers J."/>
            <person name="Petersen J."/>
        </authorList>
    </citation>
    <scope>NUCLEOTIDE SEQUENCE [LARGE SCALE GENOMIC DNA]</scope>
    <source>
        <strain evidence="2 4">DSM 26383</strain>
    </source>
</reference>
<protein>
    <submittedName>
        <fullName evidence="1">Uncharacterized protein</fullName>
    </submittedName>
</protein>
<reference evidence="1 3" key="1">
    <citation type="submission" date="2015-04" db="EMBL/GenBank/DDBJ databases">
        <title>The draft genome sequence of Roseovarius indicus B108T.</title>
        <authorList>
            <person name="Li G."/>
            <person name="Lai Q."/>
            <person name="Shao Z."/>
            <person name="Yan P."/>
        </authorList>
    </citation>
    <scope>NUCLEOTIDE SEQUENCE [LARGE SCALE GENOMIC DNA]</scope>
    <source>
        <strain evidence="1 3">B108</strain>
    </source>
</reference>
<organism evidence="1 3">
    <name type="scientific">Roseovarius indicus</name>
    <dbReference type="NCBI Taxonomy" id="540747"/>
    <lineage>
        <taxon>Bacteria</taxon>
        <taxon>Pseudomonadati</taxon>
        <taxon>Pseudomonadota</taxon>
        <taxon>Alphaproteobacteria</taxon>
        <taxon>Rhodobacterales</taxon>
        <taxon>Roseobacteraceae</taxon>
        <taxon>Roseovarius</taxon>
    </lineage>
</organism>